<dbReference type="Pfam" id="PF04000">
    <property type="entry name" value="Sas10_Utp3"/>
    <property type="match status" value="1"/>
</dbReference>
<dbReference type="OrthoDB" id="203440at2759"/>
<evidence type="ECO:0000256" key="1">
    <source>
        <dbReference type="SAM" id="MobiDB-lite"/>
    </source>
</evidence>
<reference evidence="2" key="1">
    <citation type="submission" date="2020-11" db="EMBL/GenBank/DDBJ databases">
        <authorList>
            <consortium name="DOE Joint Genome Institute"/>
            <person name="Ahrendt S."/>
            <person name="Riley R."/>
            <person name="Andreopoulos W."/>
            <person name="Labutti K."/>
            <person name="Pangilinan J."/>
            <person name="Ruiz-Duenas F.J."/>
            <person name="Barrasa J.M."/>
            <person name="Sanchez-Garcia M."/>
            <person name="Camarero S."/>
            <person name="Miyauchi S."/>
            <person name="Serrano A."/>
            <person name="Linde D."/>
            <person name="Babiker R."/>
            <person name="Drula E."/>
            <person name="Ayuso-Fernandez I."/>
            <person name="Pacheco R."/>
            <person name="Padilla G."/>
            <person name="Ferreira P."/>
            <person name="Barriuso J."/>
            <person name="Kellner H."/>
            <person name="Castanera R."/>
            <person name="Alfaro M."/>
            <person name="Ramirez L."/>
            <person name="Pisabarro A.G."/>
            <person name="Kuo A."/>
            <person name="Tritt A."/>
            <person name="Lipzen A."/>
            <person name="He G."/>
            <person name="Yan M."/>
            <person name="Ng V."/>
            <person name="Cullen D."/>
            <person name="Martin F."/>
            <person name="Rosso M.-N."/>
            <person name="Henrissat B."/>
            <person name="Hibbett D."/>
            <person name="Martinez A.T."/>
            <person name="Grigoriev I.V."/>
        </authorList>
    </citation>
    <scope>NUCLEOTIDE SEQUENCE</scope>
    <source>
        <strain evidence="2">CBS 247.69</strain>
    </source>
</reference>
<keyword evidence="3" id="KW-1185">Reference proteome</keyword>
<evidence type="ECO:0000313" key="2">
    <source>
        <dbReference type="EMBL" id="KAF9456517.1"/>
    </source>
</evidence>
<feature type="region of interest" description="Disordered" evidence="1">
    <location>
        <begin position="308"/>
        <end position="355"/>
    </location>
</feature>
<dbReference type="GO" id="GO:0000462">
    <property type="term" value="P:maturation of SSU-rRNA from tricistronic rRNA transcript (SSU-rRNA, 5.8S rRNA, LSU-rRNA)"/>
    <property type="evidence" value="ECO:0007669"/>
    <property type="project" value="TreeGrafter"/>
</dbReference>
<name>A0A9P6C8Y3_9AGAR</name>
<organism evidence="2 3">
    <name type="scientific">Collybia nuda</name>
    <dbReference type="NCBI Taxonomy" id="64659"/>
    <lineage>
        <taxon>Eukaryota</taxon>
        <taxon>Fungi</taxon>
        <taxon>Dikarya</taxon>
        <taxon>Basidiomycota</taxon>
        <taxon>Agaricomycotina</taxon>
        <taxon>Agaricomycetes</taxon>
        <taxon>Agaricomycetidae</taxon>
        <taxon>Agaricales</taxon>
        <taxon>Tricholomatineae</taxon>
        <taxon>Clitocybaceae</taxon>
        <taxon>Collybia</taxon>
    </lineage>
</organism>
<comment type="caution">
    <text evidence="2">The sequence shown here is derived from an EMBL/GenBank/DDBJ whole genome shotgun (WGS) entry which is preliminary data.</text>
</comment>
<evidence type="ECO:0008006" key="4">
    <source>
        <dbReference type="Google" id="ProtNLM"/>
    </source>
</evidence>
<evidence type="ECO:0000313" key="3">
    <source>
        <dbReference type="Proteomes" id="UP000807353"/>
    </source>
</evidence>
<dbReference type="InterPro" id="IPR007146">
    <property type="entry name" value="Sas10/Utp3/C1D"/>
</dbReference>
<feature type="compositionally biased region" description="Polar residues" evidence="1">
    <location>
        <begin position="159"/>
        <end position="176"/>
    </location>
</feature>
<gene>
    <name evidence="2" type="ORF">BDZ94DRAFT_1275396</name>
</gene>
<accession>A0A9P6C8Y3</accession>
<feature type="region of interest" description="Disordered" evidence="1">
    <location>
        <begin position="262"/>
        <end position="291"/>
    </location>
</feature>
<proteinExistence type="predicted"/>
<protein>
    <recommendedName>
        <fullName evidence="4">Neuroguidin</fullName>
    </recommendedName>
</protein>
<dbReference type="EMBL" id="MU150419">
    <property type="protein sequence ID" value="KAF9456517.1"/>
    <property type="molecule type" value="Genomic_DNA"/>
</dbReference>
<dbReference type="PANTHER" id="PTHR13237:SF9">
    <property type="entry name" value="NEUROGUIDIN"/>
    <property type="match status" value="1"/>
</dbReference>
<feature type="region of interest" description="Disordered" evidence="1">
    <location>
        <begin position="156"/>
        <end position="235"/>
    </location>
</feature>
<dbReference type="GO" id="GO:0032040">
    <property type="term" value="C:small-subunit processome"/>
    <property type="evidence" value="ECO:0007669"/>
    <property type="project" value="TreeGrafter"/>
</dbReference>
<feature type="compositionally biased region" description="Basic and acidic residues" evidence="1">
    <location>
        <begin position="195"/>
        <end position="206"/>
    </location>
</feature>
<dbReference type="PANTHER" id="PTHR13237">
    <property type="entry name" value="SOMETHING ABOUT SILENCING PROTEIN 10-RELATED"/>
    <property type="match status" value="1"/>
</dbReference>
<feature type="compositionally biased region" description="Basic and acidic residues" evidence="1">
    <location>
        <begin position="314"/>
        <end position="344"/>
    </location>
</feature>
<dbReference type="Proteomes" id="UP000807353">
    <property type="component" value="Unassembled WGS sequence"/>
</dbReference>
<dbReference type="AlphaFoldDB" id="A0A9P6C8Y3"/>
<sequence length="383" mass="42597">MDIEHSDSQHFCDLLEEMTNSIISTRGVVASLRQSQNLDTKEGISLLSLKHHVVLSYLHFLVLLSTRRTLGDPLDVRSPSLEAFSTQNRTPRGSYLGDVVDHLIEGRIILEKSKLLETRMRYQIEKLIRVADEPGEALGVIDDPLTFRPNLADLHVGESESSGNKETYQSRTNIKSNHAAKNEIYMPPRVAPMPYREKWSRTKKDGPPIPSALGSLSDPSQPHKESTSGLGATSSLASGRAVYLKRLTAFEEDNFSRVVMKKSDARRRARDEEDLALGSSLGGGGQSRRLAGGLEDEFGDVLKGIERVSSGRGRGPEGDGYDELRNEGRKAGFLERSRKNDNMKRSSPGILNGGEVEVRAKKRTRFELETKMVKKKLNRGNPF</sequence>